<dbReference type="InterPro" id="IPR000237">
    <property type="entry name" value="GRIP_dom"/>
</dbReference>
<evidence type="ECO:0000313" key="4">
    <source>
        <dbReference type="EMBL" id="KAG9395637.1"/>
    </source>
</evidence>
<dbReference type="AlphaFoldDB" id="A0A8J6BE86"/>
<evidence type="ECO:0000256" key="1">
    <source>
        <dbReference type="SAM" id="Coils"/>
    </source>
</evidence>
<reference evidence="4" key="1">
    <citation type="submission" date="2021-05" db="EMBL/GenBank/DDBJ databases">
        <title>A free-living protist that lacks canonical eukaryotic 1 DNA replication and segregation systems.</title>
        <authorList>
            <person name="Salas-Leiva D.E."/>
            <person name="Tromer E.C."/>
            <person name="Curtis B.A."/>
            <person name="Jerlstrom-Hultqvist J."/>
            <person name="Kolisko M."/>
            <person name="Yi Z."/>
            <person name="Salas-Leiva J.S."/>
            <person name="Gallot-Lavallee L."/>
            <person name="Kops G.J.P.L."/>
            <person name="Archibald J.M."/>
            <person name="Simpson A.G.B."/>
            <person name="Roger A.J."/>
        </authorList>
    </citation>
    <scope>NUCLEOTIDE SEQUENCE</scope>
    <source>
        <strain evidence="4">BICM</strain>
    </source>
</reference>
<organism evidence="4 5">
    <name type="scientific">Carpediemonas membranifera</name>
    <dbReference type="NCBI Taxonomy" id="201153"/>
    <lineage>
        <taxon>Eukaryota</taxon>
        <taxon>Metamonada</taxon>
        <taxon>Carpediemonas-like organisms</taxon>
        <taxon>Carpediemonas</taxon>
    </lineage>
</organism>
<keyword evidence="1" id="KW-0175">Coiled coil</keyword>
<dbReference type="EMBL" id="JAHDYR010000009">
    <property type="protein sequence ID" value="KAG9395637.1"/>
    <property type="molecule type" value="Genomic_DNA"/>
</dbReference>
<feature type="coiled-coil region" evidence="1">
    <location>
        <begin position="10"/>
        <end position="169"/>
    </location>
</feature>
<comment type="caution">
    <text evidence="4">The sequence shown here is derived from an EMBL/GenBank/DDBJ whole genome shotgun (WGS) entry which is preliminary data.</text>
</comment>
<name>A0A8J6BE86_9EUKA</name>
<evidence type="ECO:0000313" key="5">
    <source>
        <dbReference type="Proteomes" id="UP000717585"/>
    </source>
</evidence>
<gene>
    <name evidence="4" type="ORF">J8273_2841</name>
</gene>
<proteinExistence type="predicted"/>
<evidence type="ECO:0000259" key="3">
    <source>
        <dbReference type="PROSITE" id="PS50913"/>
    </source>
</evidence>
<dbReference type="Gene3D" id="1.10.287.1490">
    <property type="match status" value="1"/>
</dbReference>
<sequence length="316" mass="35011">MSTATPALSDEKLQSTVKRLKALVVKLNEKCDQLKAENTYLTTSLATADGSLETVSSERDELVEENKKQREQLGSLQTELETSRSSIVTLETTLAELRAEFAAHKEQTNQLLQTMSMDVAEPSIIPDPDAEDFELDRAREDNAGLLIEIGQLREQLANCSRERGMLNEELSAAHERVVGLRREAVGLRKADRDARRELAAVREELARANHGVQPTADGPAPRPADEETVDQPRMDALSGELAELRDMYAHACEQLAYFKNESRQDSADVARARHIRSLVLAFLCGADSRTVVPVLCNLLSLTEDERAKVRAARHGV</sequence>
<evidence type="ECO:0000256" key="2">
    <source>
        <dbReference type="SAM" id="MobiDB-lite"/>
    </source>
</evidence>
<dbReference type="Proteomes" id="UP000717585">
    <property type="component" value="Unassembled WGS sequence"/>
</dbReference>
<dbReference type="PROSITE" id="PS50913">
    <property type="entry name" value="GRIP"/>
    <property type="match status" value="1"/>
</dbReference>
<protein>
    <submittedName>
        <fullName evidence="4">GRIP domain</fullName>
    </submittedName>
</protein>
<accession>A0A8J6BE86</accession>
<keyword evidence="5" id="KW-1185">Reference proteome</keyword>
<feature type="domain" description="GRIP" evidence="3">
    <location>
        <begin position="265"/>
        <end position="312"/>
    </location>
</feature>
<feature type="region of interest" description="Disordered" evidence="2">
    <location>
        <begin position="207"/>
        <end position="230"/>
    </location>
</feature>